<evidence type="ECO:0000256" key="2">
    <source>
        <dbReference type="ARBA" id="ARBA00022691"/>
    </source>
</evidence>
<dbReference type="InterPro" id="IPR034532">
    <property type="entry name" value="OxsB-like"/>
</dbReference>
<dbReference type="SFLD" id="SFLDF00430">
    <property type="entry name" value="OxsB-like"/>
    <property type="match status" value="1"/>
</dbReference>
<accession>A0ABW0VPH1</accession>
<reference evidence="8" key="1">
    <citation type="journal article" date="2019" name="Int. J. Syst. Evol. Microbiol.">
        <title>The Global Catalogue of Microorganisms (GCM) 10K type strain sequencing project: providing services to taxonomists for standard genome sequencing and annotation.</title>
        <authorList>
            <consortium name="The Broad Institute Genomics Platform"/>
            <consortium name="The Broad Institute Genome Sequencing Center for Infectious Disease"/>
            <person name="Wu L."/>
            <person name="Ma J."/>
        </authorList>
    </citation>
    <scope>NUCLEOTIDE SEQUENCE [LARGE SCALE GENOMIC DNA]</scope>
    <source>
        <strain evidence="8">CGMCC 4.1622</strain>
    </source>
</reference>
<dbReference type="InterPro" id="IPR007197">
    <property type="entry name" value="rSAM"/>
</dbReference>
<protein>
    <submittedName>
        <fullName evidence="7">B12-binding domain-containing radical SAM protein</fullName>
    </submittedName>
</protein>
<keyword evidence="2" id="KW-0949">S-adenosyl-L-methionine</keyword>
<gene>
    <name evidence="7" type="ORF">ACFPZF_35375</name>
</gene>
<evidence type="ECO:0000256" key="3">
    <source>
        <dbReference type="ARBA" id="ARBA00022723"/>
    </source>
</evidence>
<dbReference type="InterPro" id="IPR006158">
    <property type="entry name" value="Cobalamin-bd"/>
</dbReference>
<dbReference type="PROSITE" id="PS51332">
    <property type="entry name" value="B12_BINDING"/>
    <property type="match status" value="1"/>
</dbReference>
<dbReference type="RefSeq" id="WP_346148831.1">
    <property type="nucleotide sequence ID" value="NZ_BAAAUA010000057.1"/>
</dbReference>
<evidence type="ECO:0000313" key="8">
    <source>
        <dbReference type="Proteomes" id="UP001596066"/>
    </source>
</evidence>
<dbReference type="InterPro" id="IPR051198">
    <property type="entry name" value="BchE-like"/>
</dbReference>
<keyword evidence="5" id="KW-0411">Iron-sulfur</keyword>
<keyword evidence="3" id="KW-0479">Metal-binding</keyword>
<evidence type="ECO:0000256" key="5">
    <source>
        <dbReference type="ARBA" id="ARBA00023014"/>
    </source>
</evidence>
<evidence type="ECO:0000259" key="6">
    <source>
        <dbReference type="PROSITE" id="PS51332"/>
    </source>
</evidence>
<dbReference type="SUPFAM" id="SSF102114">
    <property type="entry name" value="Radical SAM enzymes"/>
    <property type="match status" value="1"/>
</dbReference>
<evidence type="ECO:0000256" key="4">
    <source>
        <dbReference type="ARBA" id="ARBA00023004"/>
    </source>
</evidence>
<dbReference type="SMART" id="SM00729">
    <property type="entry name" value="Elp3"/>
    <property type="match status" value="1"/>
</dbReference>
<comment type="cofactor">
    <cofactor evidence="1">
        <name>[4Fe-4S] cluster</name>
        <dbReference type="ChEBI" id="CHEBI:49883"/>
    </cofactor>
</comment>
<comment type="caution">
    <text evidence="7">The sequence shown here is derived from an EMBL/GenBank/DDBJ whole genome shotgun (WGS) entry which is preliminary data.</text>
</comment>
<dbReference type="EMBL" id="JBHSOC010000106">
    <property type="protein sequence ID" value="MFC5646609.1"/>
    <property type="molecule type" value="Genomic_DNA"/>
</dbReference>
<keyword evidence="4" id="KW-0408">Iron</keyword>
<dbReference type="InterPro" id="IPR006638">
    <property type="entry name" value="Elp3/MiaA/NifB-like_rSAM"/>
</dbReference>
<dbReference type="InterPro" id="IPR058240">
    <property type="entry name" value="rSAM_sf"/>
</dbReference>
<dbReference type="SFLD" id="SFLDS00029">
    <property type="entry name" value="Radical_SAM"/>
    <property type="match status" value="1"/>
</dbReference>
<proteinExistence type="predicted"/>
<name>A0ABW0VPH1_9ACTN</name>
<evidence type="ECO:0000256" key="1">
    <source>
        <dbReference type="ARBA" id="ARBA00001966"/>
    </source>
</evidence>
<evidence type="ECO:0000313" key="7">
    <source>
        <dbReference type="EMBL" id="MFC5646609.1"/>
    </source>
</evidence>
<keyword evidence="8" id="KW-1185">Reference proteome</keyword>
<dbReference type="PANTHER" id="PTHR43409:SF7">
    <property type="entry name" value="BLL1977 PROTEIN"/>
    <property type="match status" value="1"/>
</dbReference>
<feature type="domain" description="B12-binding" evidence="6">
    <location>
        <begin position="128"/>
        <end position="266"/>
    </location>
</feature>
<dbReference type="PANTHER" id="PTHR43409">
    <property type="entry name" value="ANAEROBIC MAGNESIUM-PROTOPORPHYRIN IX MONOMETHYL ESTER CYCLASE-RELATED"/>
    <property type="match status" value="1"/>
</dbReference>
<dbReference type="SFLD" id="SFLDG01082">
    <property type="entry name" value="B12-binding_domain_containing"/>
    <property type="match status" value="1"/>
</dbReference>
<dbReference type="Proteomes" id="UP001596066">
    <property type="component" value="Unassembled WGS sequence"/>
</dbReference>
<organism evidence="7 8">
    <name type="scientific">Kitasatospora cinereorecta</name>
    <dbReference type="NCBI Taxonomy" id="285560"/>
    <lineage>
        <taxon>Bacteria</taxon>
        <taxon>Bacillati</taxon>
        <taxon>Actinomycetota</taxon>
        <taxon>Actinomycetes</taxon>
        <taxon>Kitasatosporales</taxon>
        <taxon>Streptomycetaceae</taxon>
        <taxon>Kitasatospora</taxon>
    </lineage>
</organism>
<sequence>MIDSATSAASPIAVERLREALRLAVPSLPDTAADESDFLLVDPPALRAHLEVHLAEDTGRVRITGTLDRRLVLIERLDGRWVVADLSGEPHSTRRWPARLRGHLALDDDTTWLTLATLDETAAHYFTRPAVTIAALYHPETFPLPRFPLGISALARAVRSTLLGEVRLLDMQLGVTLADLINEVGSNTPDILGVSATFGQHDLLTELLDTVFQLPDPPLVIAGGSLTVRNEALLLDRYPDLLVARGAGEATIQDVLAYWHGELERESIQGIGFKGAARGGGLALARRRTAIVPNRAQTDIHPELDLLPATFARDGAAQLECSRGCKSACSFCPRGHKGQWAGAEPSALPWLLGEMSLVFDRFPNISRTIYSVDEEFMGGGSDAVSRALDLAHTFHDADFRWETSCRIEQVYHPDRDVDWHRERAAMWRKLIELGLRRCLFGVESGVDSILTRFNKDTTAEQNAVAIRTLSALGVPTRLTYITFDPLMSEAELAESYAFQGRTDLLLRPLPHLPVEAIVEGVRDPDFVAEHTTGRRLHSGISYMLVSMECLVGAAYTKLAEQAGLTGAARPSMGRVDSRYLDPRIGEASAAAQLWIDRSFPLDYTLKSLEKVLDGEPRRAVRAARTVLKDSAFTVLGGMVDEIARTPAGGDTDQLAAAVASLLDREFDQLRELVGPEVRALTTTLPVRHADRLREQYARWTDSSGWQLINAADPCGT</sequence>